<dbReference type="Proteomes" id="UP001162880">
    <property type="component" value="Unassembled WGS sequence"/>
</dbReference>
<evidence type="ECO:0000313" key="2">
    <source>
        <dbReference type="Proteomes" id="UP001162880"/>
    </source>
</evidence>
<comment type="caution">
    <text evidence="1">The sequence shown here is derived from an EMBL/GenBank/DDBJ whole genome shotgun (WGS) entry which is preliminary data.</text>
</comment>
<gene>
    <name evidence="1" type="ORF">MTR64_15080</name>
</gene>
<accession>A0ABT0B497</accession>
<name>A0ABT0B497_9SPHN</name>
<sequence>MAGGGHVGGPFLGQGHLVQFPHASRVTRRSASKIRKDSIYAGLLGEGACKAKGFDDTFVDPFKHFDDGSPAAYGGGAKFT</sequence>
<evidence type="ECO:0000313" key="1">
    <source>
        <dbReference type="EMBL" id="MCJ2179892.1"/>
    </source>
</evidence>
<protein>
    <submittedName>
        <fullName evidence="1">Uncharacterized protein</fullName>
    </submittedName>
</protein>
<reference evidence="1" key="1">
    <citation type="submission" date="2022-03" db="EMBL/GenBank/DDBJ databases">
        <title>Identification of a novel bacterium isolated from mangrove sediments.</title>
        <authorList>
            <person name="Pan X."/>
        </authorList>
    </citation>
    <scope>NUCLEOTIDE SEQUENCE</scope>
    <source>
        <strain evidence="1">B2580</strain>
    </source>
</reference>
<organism evidence="1 2">
    <name type="scientific">Novosphingobium album</name>
    <name type="common">ex Hu et al. 2023</name>
    <dbReference type="NCBI Taxonomy" id="2930093"/>
    <lineage>
        <taxon>Bacteria</taxon>
        <taxon>Pseudomonadati</taxon>
        <taxon>Pseudomonadota</taxon>
        <taxon>Alphaproteobacteria</taxon>
        <taxon>Sphingomonadales</taxon>
        <taxon>Sphingomonadaceae</taxon>
        <taxon>Novosphingobium</taxon>
    </lineage>
</organism>
<dbReference type="EMBL" id="JALHLE010000024">
    <property type="protein sequence ID" value="MCJ2179892.1"/>
    <property type="molecule type" value="Genomic_DNA"/>
</dbReference>
<dbReference type="RefSeq" id="WP_243995228.1">
    <property type="nucleotide sequence ID" value="NZ_JALHLE010000024.1"/>
</dbReference>
<proteinExistence type="predicted"/>
<keyword evidence="2" id="KW-1185">Reference proteome</keyword>